<reference evidence="9" key="1">
    <citation type="journal article" date="2018" name="Nat. Microbiol.">
        <title>Leveraging single-cell genomics to expand the fungal tree of life.</title>
        <authorList>
            <person name="Ahrendt S.R."/>
            <person name="Quandt C.A."/>
            <person name="Ciobanu D."/>
            <person name="Clum A."/>
            <person name="Salamov A."/>
            <person name="Andreopoulos B."/>
            <person name="Cheng J.F."/>
            <person name="Woyke T."/>
            <person name="Pelin A."/>
            <person name="Henrissat B."/>
            <person name="Reynolds N.K."/>
            <person name="Benny G.L."/>
            <person name="Smith M.E."/>
            <person name="James T.Y."/>
            <person name="Grigoriev I.V."/>
        </authorList>
    </citation>
    <scope>NUCLEOTIDE SEQUENCE [LARGE SCALE GENOMIC DNA]</scope>
    <source>
        <strain evidence="9">Baker2002</strain>
    </source>
</reference>
<organism evidence="8 9">
    <name type="scientific">Metschnikowia bicuspidata</name>
    <dbReference type="NCBI Taxonomy" id="27322"/>
    <lineage>
        <taxon>Eukaryota</taxon>
        <taxon>Fungi</taxon>
        <taxon>Dikarya</taxon>
        <taxon>Ascomycota</taxon>
        <taxon>Saccharomycotina</taxon>
        <taxon>Pichiomycetes</taxon>
        <taxon>Metschnikowiaceae</taxon>
        <taxon>Metschnikowia</taxon>
    </lineage>
</organism>
<protein>
    <recommendedName>
        <fullName evidence="7">Xylanolytic transcriptional activator regulatory domain-containing protein</fullName>
    </recommendedName>
</protein>
<keyword evidence="4" id="KW-0238">DNA-binding</keyword>
<evidence type="ECO:0000256" key="3">
    <source>
        <dbReference type="ARBA" id="ARBA00023015"/>
    </source>
</evidence>
<dbReference type="InterPro" id="IPR007219">
    <property type="entry name" value="XnlR_reg_dom"/>
</dbReference>
<dbReference type="PANTHER" id="PTHR31313:SF81">
    <property type="entry name" value="TY1 ENHANCER ACTIVATOR"/>
    <property type="match status" value="1"/>
</dbReference>
<evidence type="ECO:0000313" key="9">
    <source>
        <dbReference type="Proteomes" id="UP000268321"/>
    </source>
</evidence>
<dbReference type="AlphaFoldDB" id="A0A4P9Z955"/>
<evidence type="ECO:0000256" key="1">
    <source>
        <dbReference type="ARBA" id="ARBA00022723"/>
    </source>
</evidence>
<name>A0A4P9Z955_9ASCO</name>
<keyword evidence="6" id="KW-0539">Nucleus</keyword>
<dbReference type="SMART" id="SM00906">
    <property type="entry name" value="Fungal_trans"/>
    <property type="match status" value="1"/>
</dbReference>
<dbReference type="Proteomes" id="UP000268321">
    <property type="component" value="Unassembled WGS sequence"/>
</dbReference>
<sequence>YCSQELVHAIAALGAKCSDSAEERDLAPTFYENARAAIFANKVCEPQINTLQALLCLSLYELGDGNALASWMLSGMALRMGYDLGFQLNPQDWTMETPHSVMAKTDIMVRSRIYWGCYIVDHFVSLIMGRPVTVRKTEATIPSSKMLPNAENID</sequence>
<evidence type="ECO:0000256" key="6">
    <source>
        <dbReference type="ARBA" id="ARBA00023242"/>
    </source>
</evidence>
<evidence type="ECO:0000259" key="7">
    <source>
        <dbReference type="SMART" id="SM00906"/>
    </source>
</evidence>
<accession>A0A4P9Z955</accession>
<dbReference type="CDD" id="cd12148">
    <property type="entry name" value="fungal_TF_MHR"/>
    <property type="match status" value="1"/>
</dbReference>
<evidence type="ECO:0000256" key="5">
    <source>
        <dbReference type="ARBA" id="ARBA00023163"/>
    </source>
</evidence>
<dbReference type="GO" id="GO:0003677">
    <property type="term" value="F:DNA binding"/>
    <property type="evidence" value="ECO:0007669"/>
    <property type="project" value="UniProtKB-KW"/>
</dbReference>
<dbReference type="InterPro" id="IPR051615">
    <property type="entry name" value="Transcr_Regulatory_Elem"/>
</dbReference>
<evidence type="ECO:0000313" key="8">
    <source>
        <dbReference type="EMBL" id="RKP28812.1"/>
    </source>
</evidence>
<dbReference type="OrthoDB" id="2428527at2759"/>
<dbReference type="EMBL" id="ML004574">
    <property type="protein sequence ID" value="RKP28812.1"/>
    <property type="molecule type" value="Genomic_DNA"/>
</dbReference>
<feature type="domain" description="Xylanolytic transcriptional activator regulatory" evidence="7">
    <location>
        <begin position="70"/>
        <end position="150"/>
    </location>
</feature>
<dbReference type="Pfam" id="PF04082">
    <property type="entry name" value="Fungal_trans"/>
    <property type="match status" value="1"/>
</dbReference>
<keyword evidence="5" id="KW-0804">Transcription</keyword>
<dbReference type="GO" id="GO:0008270">
    <property type="term" value="F:zinc ion binding"/>
    <property type="evidence" value="ECO:0007669"/>
    <property type="project" value="InterPro"/>
</dbReference>
<gene>
    <name evidence="8" type="ORF">METBISCDRAFT_7197</name>
</gene>
<dbReference type="GO" id="GO:0006351">
    <property type="term" value="P:DNA-templated transcription"/>
    <property type="evidence" value="ECO:0007669"/>
    <property type="project" value="InterPro"/>
</dbReference>
<keyword evidence="2" id="KW-0862">Zinc</keyword>
<keyword evidence="3" id="KW-0805">Transcription regulation</keyword>
<feature type="non-terminal residue" evidence="8">
    <location>
        <position position="1"/>
    </location>
</feature>
<evidence type="ECO:0000256" key="2">
    <source>
        <dbReference type="ARBA" id="ARBA00022833"/>
    </source>
</evidence>
<proteinExistence type="predicted"/>
<keyword evidence="9" id="KW-1185">Reference proteome</keyword>
<feature type="non-terminal residue" evidence="8">
    <location>
        <position position="154"/>
    </location>
</feature>
<evidence type="ECO:0000256" key="4">
    <source>
        <dbReference type="ARBA" id="ARBA00023125"/>
    </source>
</evidence>
<dbReference type="PANTHER" id="PTHR31313">
    <property type="entry name" value="TY1 ENHANCER ACTIVATOR"/>
    <property type="match status" value="1"/>
</dbReference>
<keyword evidence="1" id="KW-0479">Metal-binding</keyword>